<evidence type="ECO:0000256" key="1">
    <source>
        <dbReference type="ARBA" id="ARBA00022741"/>
    </source>
</evidence>
<evidence type="ECO:0000259" key="5">
    <source>
        <dbReference type="PROSITE" id="PS51332"/>
    </source>
</evidence>
<dbReference type="Pfam" id="PF02310">
    <property type="entry name" value="B12-binding"/>
    <property type="match status" value="1"/>
</dbReference>
<keyword evidence="2" id="KW-0378">Hydrolase</keyword>
<dbReference type="GO" id="GO:0016787">
    <property type="term" value="F:hydrolase activity"/>
    <property type="evidence" value="ECO:0007669"/>
    <property type="project" value="UniProtKB-KW"/>
</dbReference>
<dbReference type="PANTHER" id="PTHR43087">
    <property type="entry name" value="LYSINE/ARGININE/ORNITHINE TRANSPORT SYSTEM KINASE"/>
    <property type="match status" value="1"/>
</dbReference>
<protein>
    <submittedName>
        <fullName evidence="6">Putative Methylmalonyl-CoA mutase, cobalamin-binding subunit</fullName>
    </submittedName>
</protein>
<keyword evidence="4" id="KW-0143">Chaperone</keyword>
<dbReference type="PANTHER" id="PTHR43087:SF1">
    <property type="entry name" value="LAO_AO TRANSPORT SYSTEM ATPASE"/>
    <property type="match status" value="1"/>
</dbReference>
<gene>
    <name evidence="6" type="ORF">NITGR_290046</name>
</gene>
<dbReference type="GO" id="GO:0046872">
    <property type="term" value="F:metal ion binding"/>
    <property type="evidence" value="ECO:0007669"/>
    <property type="project" value="InterPro"/>
</dbReference>
<dbReference type="AlphaFoldDB" id="M1YY65"/>
<accession>M1YY65</accession>
<dbReference type="PROSITE" id="PS51332">
    <property type="entry name" value="B12_BINDING"/>
    <property type="match status" value="1"/>
</dbReference>
<dbReference type="SUPFAM" id="SSF52540">
    <property type="entry name" value="P-loop containing nucleoside triphosphate hydrolases"/>
    <property type="match status" value="1"/>
</dbReference>
<dbReference type="GO" id="GO:0005525">
    <property type="term" value="F:GTP binding"/>
    <property type="evidence" value="ECO:0007669"/>
    <property type="project" value="UniProtKB-KW"/>
</dbReference>
<dbReference type="GO" id="GO:0031419">
    <property type="term" value="F:cobalamin binding"/>
    <property type="evidence" value="ECO:0007669"/>
    <property type="project" value="InterPro"/>
</dbReference>
<dbReference type="Proteomes" id="UP000011704">
    <property type="component" value="Unassembled WGS sequence"/>
</dbReference>
<dbReference type="STRING" id="1266370.NITGR_290046"/>
<evidence type="ECO:0000256" key="4">
    <source>
        <dbReference type="ARBA" id="ARBA00023186"/>
    </source>
</evidence>
<dbReference type="Pfam" id="PF03308">
    <property type="entry name" value="MeaB"/>
    <property type="match status" value="1"/>
</dbReference>
<dbReference type="Gene3D" id="3.40.50.300">
    <property type="entry name" value="P-loop containing nucleotide triphosphate hydrolases"/>
    <property type="match status" value="1"/>
</dbReference>
<dbReference type="InterPro" id="IPR036724">
    <property type="entry name" value="Cobalamin-bd_sf"/>
</dbReference>
<proteinExistence type="predicted"/>
<evidence type="ECO:0000313" key="7">
    <source>
        <dbReference type="Proteomes" id="UP000011704"/>
    </source>
</evidence>
<dbReference type="InParanoid" id="M1YY65"/>
<reference evidence="6 7" key="1">
    <citation type="journal article" date="2013" name="Front. Microbiol.">
        <title>The genome of Nitrospina gracilis illuminates the metabolism and evolution of the major marine nitrite oxidizer.</title>
        <authorList>
            <person name="Luecker S."/>
            <person name="Nowka B."/>
            <person name="Rattei T."/>
            <person name="Spieck E."/>
            <person name="and Daims H."/>
        </authorList>
    </citation>
    <scope>NUCLEOTIDE SEQUENCE [LARGE SCALE GENOMIC DNA]</scope>
    <source>
        <strain evidence="6 7">3/211</strain>
    </source>
</reference>
<name>M1YY65_NITG3</name>
<keyword evidence="7" id="KW-1185">Reference proteome</keyword>
<keyword evidence="1" id="KW-0547">Nucleotide-binding</keyword>
<feature type="domain" description="B12-binding" evidence="5">
    <location>
        <begin position="9"/>
        <end position="142"/>
    </location>
</feature>
<evidence type="ECO:0000256" key="2">
    <source>
        <dbReference type="ARBA" id="ARBA00022801"/>
    </source>
</evidence>
<dbReference type="Gene3D" id="3.40.50.280">
    <property type="entry name" value="Cobalamin-binding domain"/>
    <property type="match status" value="1"/>
</dbReference>
<evidence type="ECO:0000313" key="6">
    <source>
        <dbReference type="EMBL" id="CCQ90447.1"/>
    </source>
</evidence>
<dbReference type="InterPro" id="IPR027417">
    <property type="entry name" value="P-loop_NTPase"/>
</dbReference>
<dbReference type="SUPFAM" id="SSF52242">
    <property type="entry name" value="Cobalamin (vitamin B12)-binding domain"/>
    <property type="match status" value="1"/>
</dbReference>
<dbReference type="HOGENOM" id="CLU_639182_0_0_0"/>
<dbReference type="InterPro" id="IPR052040">
    <property type="entry name" value="GTPase/Isobutyryl-CoA_mutase"/>
</dbReference>
<dbReference type="EMBL" id="CAQJ01000032">
    <property type="protein sequence ID" value="CCQ90447.1"/>
    <property type="molecule type" value="Genomic_DNA"/>
</dbReference>
<sequence length="419" mass="46011">MTMSLPRHMIRGFLGVKSNDGHDAPLLIVADALKQGGIEVILGGYDLTVDKFVQAIVQEGVQFAGISSYNGGHIPFFRAVRDRLQAIGHPHVHLVGGGGATFLDRDIKLLEKEKGIDKIFRTGEGTKSAEFIRTHYGYSTVPERLDDLPKLVQDGEISAVARILNVAEEKAWLETLMEKGMRSGSEDPLATDLEISDWQERIRYFGDCLSSLNGASLQGRVIGIAGRGGCGKSTLLDELLLRWFSDKRNEERKVAVIAIDPSSQSSGGALLADRIAYMYATDKNWVDTDRIFIRSVASRGYGEGLARALPDMIRIFQSAGYDVFVETYGIGQPDAGIVDLVDQSVLVTTPDLGGPYQLMKEEMLNRPDVLVVLNKSELPGARRAQSLLRSRVSEGNLFMTTATEHRNPGVDDLYRALVE</sequence>
<evidence type="ECO:0000256" key="3">
    <source>
        <dbReference type="ARBA" id="ARBA00023134"/>
    </source>
</evidence>
<dbReference type="OrthoDB" id="9778292at2"/>
<comment type="caution">
    <text evidence="6">The sequence shown here is derived from an EMBL/GenBank/DDBJ whole genome shotgun (WGS) entry which is preliminary data.</text>
</comment>
<dbReference type="InterPro" id="IPR006158">
    <property type="entry name" value="Cobalamin-bd"/>
</dbReference>
<organism evidence="6 7">
    <name type="scientific">Nitrospina gracilis (strain 3/211)</name>
    <dbReference type="NCBI Taxonomy" id="1266370"/>
    <lineage>
        <taxon>Bacteria</taxon>
        <taxon>Pseudomonadati</taxon>
        <taxon>Nitrospinota/Tectimicrobiota group</taxon>
        <taxon>Nitrospinota</taxon>
        <taxon>Nitrospinia</taxon>
        <taxon>Nitrospinales</taxon>
        <taxon>Nitrospinaceae</taxon>
        <taxon>Nitrospina</taxon>
    </lineage>
</organism>
<keyword evidence="3" id="KW-0342">GTP-binding</keyword>